<dbReference type="EMBL" id="LO018304">
    <property type="protein sequence ID" value="CUM58853.1"/>
    <property type="molecule type" value="Genomic_DNA"/>
</dbReference>
<accession>A0A1J1JCK5</accession>
<proteinExistence type="predicted"/>
<protein>
    <submittedName>
        <fullName evidence="1">Uncharacterized protein</fullName>
    </submittedName>
</protein>
<name>A0A1J1JCK5_PLAAG</name>
<evidence type="ECO:0000313" key="1">
    <source>
        <dbReference type="EMBL" id="CUM58853.1"/>
    </source>
</evidence>
<gene>
    <name evidence="1" type="ORF">PLAM_0886</name>
</gene>
<dbReference type="RefSeq" id="WP_043937812.1">
    <property type="nucleotide sequence ID" value="NZ_JBMLSA010000187.1"/>
</dbReference>
<sequence length="431" mass="49505">MDYKQELITTIHDFGCDLDLLEARITQLCETCPTAVLIPALYEELERPALTRIRDCLKDCHFVNTIVVCLYAKTLEEYTKAVHFFSVLPQPTLVIWENSPRVNQLLEKLREKGLDLMSFKGKGRAVWIGLGVASLQAEAIALHDADIITYDKSYPLKLLFPLLEKELGISFNKAYYARLGGEPRSFHGRVMRLFVTPLLVALMDLYGYNNYLRYLSAYRYPLSGEFALTNDIALNTRIPSNWGLEIGLLAEVYRNVVPQRIAQIDLGNFDHKHQNIGQSPTEGLRKMCADILRSILRTLIETERVVVNREQIHTLRIKFKREAQDFTRQYFVDARFNNMQYDRHHEEAIIDVFEKVIAEAGEEFFQNPVTAQIPDWTRALAAMPALREQLREATRRDMAEAKAILATNPDFISQADIKTHPKDLDSIPTMP</sequence>
<organism evidence="1">
    <name type="scientific">Planktothrix agardhii</name>
    <name type="common">Oscillatoria agardhii</name>
    <dbReference type="NCBI Taxonomy" id="1160"/>
    <lineage>
        <taxon>Bacteria</taxon>
        <taxon>Bacillati</taxon>
        <taxon>Cyanobacteriota</taxon>
        <taxon>Cyanophyceae</taxon>
        <taxon>Oscillatoriophycideae</taxon>
        <taxon>Oscillatoriales</taxon>
        <taxon>Microcoleaceae</taxon>
        <taxon>Planktothrix</taxon>
    </lineage>
</organism>
<dbReference type="InterPro" id="IPR029044">
    <property type="entry name" value="Nucleotide-diphossugar_trans"/>
</dbReference>
<dbReference type="SUPFAM" id="SSF53448">
    <property type="entry name" value="Nucleotide-diphospho-sugar transferases"/>
    <property type="match status" value="1"/>
</dbReference>
<dbReference type="AlphaFoldDB" id="A0A1J1JCK5"/>
<dbReference type="Gene3D" id="3.90.550.10">
    <property type="entry name" value="Spore Coat Polysaccharide Biosynthesis Protein SpsA, Chain A"/>
    <property type="match status" value="1"/>
</dbReference>
<reference evidence="1" key="1">
    <citation type="submission" date="2015-09" db="EMBL/GenBank/DDBJ databases">
        <authorList>
            <person name="Jackson K.R."/>
            <person name="Lunt B.L."/>
            <person name="Fisher J.N.B."/>
            <person name="Gardner A.V."/>
            <person name="Bailey M.E."/>
            <person name="Deus L.M."/>
            <person name="Earl A.S."/>
            <person name="Gibby P.D."/>
            <person name="Hartmann K.A."/>
            <person name="Liu J.E."/>
            <person name="Manci A.M."/>
            <person name="Nielsen D.A."/>
            <person name="Solomon M.B."/>
            <person name="Breakwell D.P."/>
            <person name="Burnett S.H."/>
            <person name="Grose J.H."/>
        </authorList>
    </citation>
    <scope>NUCLEOTIDE SEQUENCE</scope>
    <source>
        <strain evidence="1">7805</strain>
    </source>
</reference>